<proteinExistence type="predicted"/>
<reference evidence="1" key="1">
    <citation type="submission" date="2020-03" db="EMBL/GenBank/DDBJ databases">
        <title>The deep terrestrial virosphere.</title>
        <authorList>
            <person name="Holmfeldt K."/>
            <person name="Nilsson E."/>
            <person name="Simone D."/>
            <person name="Lopez-Fernandez M."/>
            <person name="Wu X."/>
            <person name="de Brujin I."/>
            <person name="Lundin D."/>
            <person name="Andersson A."/>
            <person name="Bertilsson S."/>
            <person name="Dopson M."/>
        </authorList>
    </citation>
    <scope>NUCLEOTIDE SEQUENCE</scope>
    <source>
        <strain evidence="1">MM171A00514</strain>
    </source>
</reference>
<protein>
    <submittedName>
        <fullName evidence="1">Uncharacterized protein</fullName>
    </submittedName>
</protein>
<organism evidence="1">
    <name type="scientific">viral metagenome</name>
    <dbReference type="NCBI Taxonomy" id="1070528"/>
    <lineage>
        <taxon>unclassified sequences</taxon>
        <taxon>metagenomes</taxon>
        <taxon>organismal metagenomes</taxon>
    </lineage>
</organism>
<evidence type="ECO:0000313" key="1">
    <source>
        <dbReference type="EMBL" id="QJB00366.1"/>
    </source>
</evidence>
<sequence>MSKSSQYLKEWTLEDVRELHEFLQGNMPEGFTLRAPPNLDAHMAFSIIYILQEHFKAITDEFELCESCETIFYNDYGWHFDDPGIHLCNDCLNKIVGYHISLESDEAIKRVTEWYESRKCAELRRVQK</sequence>
<dbReference type="EMBL" id="MT143691">
    <property type="protein sequence ID" value="QJB00366.1"/>
    <property type="molecule type" value="Genomic_DNA"/>
</dbReference>
<dbReference type="AlphaFoldDB" id="A0A6M3M534"/>
<name>A0A6M3M534_9ZZZZ</name>
<gene>
    <name evidence="1" type="ORF">MM171A00514_0002</name>
</gene>
<accession>A0A6M3M534</accession>